<comment type="caution">
    <text evidence="1">The sequence shown here is derived from an EMBL/GenBank/DDBJ whole genome shotgun (WGS) entry which is preliminary data.</text>
</comment>
<dbReference type="Proteomes" id="UP001145114">
    <property type="component" value="Unassembled WGS sequence"/>
</dbReference>
<organism evidence="1 2">
    <name type="scientific">Spiromyces aspiralis</name>
    <dbReference type="NCBI Taxonomy" id="68401"/>
    <lineage>
        <taxon>Eukaryota</taxon>
        <taxon>Fungi</taxon>
        <taxon>Fungi incertae sedis</taxon>
        <taxon>Zoopagomycota</taxon>
        <taxon>Kickxellomycotina</taxon>
        <taxon>Kickxellomycetes</taxon>
        <taxon>Kickxellales</taxon>
        <taxon>Kickxellaceae</taxon>
        <taxon>Spiromyces</taxon>
    </lineage>
</organism>
<sequence>MQPDRALTSAGHAGSDGSAKSASTVAEEDYAFDWIAESEDISIFALPEFFGSVAAGDGTALEQPVGSVTMPNTARMATVLASMTGSALFIREMSTAGYKAGKRRSGGDDDATSSSEGEMQGSDSDYDDDKGPPILDTNTPSSATVSLH</sequence>
<gene>
    <name evidence="1" type="ORF">EV182_007135</name>
</gene>
<dbReference type="EMBL" id="JAMZIH010008348">
    <property type="protein sequence ID" value="KAJ1672456.1"/>
    <property type="molecule type" value="Genomic_DNA"/>
</dbReference>
<accession>A0ACC1H8B3</accession>
<name>A0ACC1H8B3_9FUNG</name>
<proteinExistence type="predicted"/>
<evidence type="ECO:0000313" key="1">
    <source>
        <dbReference type="EMBL" id="KAJ1672456.1"/>
    </source>
</evidence>
<keyword evidence="2" id="KW-1185">Reference proteome</keyword>
<evidence type="ECO:0000313" key="2">
    <source>
        <dbReference type="Proteomes" id="UP001145114"/>
    </source>
</evidence>
<protein>
    <submittedName>
        <fullName evidence="1">Uncharacterized protein</fullName>
    </submittedName>
</protein>
<reference evidence="1" key="1">
    <citation type="submission" date="2022-06" db="EMBL/GenBank/DDBJ databases">
        <title>Phylogenomic reconstructions and comparative analyses of Kickxellomycotina fungi.</title>
        <authorList>
            <person name="Reynolds N.K."/>
            <person name="Stajich J.E."/>
            <person name="Barry K."/>
            <person name="Grigoriev I.V."/>
            <person name="Crous P."/>
            <person name="Smith M.E."/>
        </authorList>
    </citation>
    <scope>NUCLEOTIDE SEQUENCE</scope>
    <source>
        <strain evidence="1">RSA 2271</strain>
    </source>
</reference>